<evidence type="ECO:0000256" key="2">
    <source>
        <dbReference type="ARBA" id="ARBA00022448"/>
    </source>
</evidence>
<keyword evidence="4 8" id="KW-0812">Transmembrane</keyword>
<dbReference type="Pfam" id="PF07715">
    <property type="entry name" value="Plug"/>
    <property type="match status" value="1"/>
</dbReference>
<evidence type="ECO:0000256" key="5">
    <source>
        <dbReference type="ARBA" id="ARBA00022729"/>
    </source>
</evidence>
<keyword evidence="3 8" id="KW-1134">Transmembrane beta strand</keyword>
<dbReference type="AlphaFoldDB" id="A0A1T5EYW5"/>
<dbReference type="SUPFAM" id="SSF49464">
    <property type="entry name" value="Carboxypeptidase regulatory domain-like"/>
    <property type="match status" value="1"/>
</dbReference>
<comment type="subcellular location">
    <subcellularLocation>
        <location evidence="1 8">Cell outer membrane</location>
        <topology evidence="1 8">Multi-pass membrane protein</topology>
    </subcellularLocation>
</comment>
<keyword evidence="7 8" id="KW-0998">Cell outer membrane</keyword>
<dbReference type="Gene3D" id="2.60.40.1120">
    <property type="entry name" value="Carboxypeptidase-like, regulatory domain"/>
    <property type="match status" value="1"/>
</dbReference>
<dbReference type="NCBIfam" id="TIGR04057">
    <property type="entry name" value="SusC_RagA_signa"/>
    <property type="match status" value="1"/>
</dbReference>
<name>A0A1T5EYW5_9SPHI</name>
<dbReference type="Gene3D" id="2.40.170.20">
    <property type="entry name" value="TonB-dependent receptor, beta-barrel domain"/>
    <property type="match status" value="1"/>
</dbReference>
<evidence type="ECO:0000259" key="9">
    <source>
        <dbReference type="SMART" id="SM00965"/>
    </source>
</evidence>
<dbReference type="GO" id="GO:0009279">
    <property type="term" value="C:cell outer membrane"/>
    <property type="evidence" value="ECO:0007669"/>
    <property type="project" value="UniProtKB-SubCell"/>
</dbReference>
<dbReference type="InterPro" id="IPR008969">
    <property type="entry name" value="CarboxyPept-like_regulatory"/>
</dbReference>
<dbReference type="SUPFAM" id="SSF56935">
    <property type="entry name" value="Porins"/>
    <property type="match status" value="1"/>
</dbReference>
<proteinExistence type="inferred from homology"/>
<dbReference type="InterPro" id="IPR036942">
    <property type="entry name" value="Beta-barrel_TonB_sf"/>
</dbReference>
<keyword evidence="2 8" id="KW-0813">Transport</keyword>
<keyword evidence="5" id="KW-0732">Signal</keyword>
<dbReference type="InterPro" id="IPR011662">
    <property type="entry name" value="Secretin/TonB_short_N"/>
</dbReference>
<dbReference type="InterPro" id="IPR023997">
    <property type="entry name" value="TonB-dep_OMP_SusC/RagA_CS"/>
</dbReference>
<dbReference type="Pfam" id="PF13715">
    <property type="entry name" value="CarbopepD_reg_2"/>
    <property type="match status" value="1"/>
</dbReference>
<dbReference type="InterPro" id="IPR012910">
    <property type="entry name" value="Plug_dom"/>
</dbReference>
<dbReference type="NCBIfam" id="TIGR04056">
    <property type="entry name" value="OMP_RagA_SusC"/>
    <property type="match status" value="1"/>
</dbReference>
<dbReference type="Gene3D" id="3.55.50.30">
    <property type="match status" value="1"/>
</dbReference>
<dbReference type="InterPro" id="IPR037066">
    <property type="entry name" value="Plug_dom_sf"/>
</dbReference>
<dbReference type="GO" id="GO:0015344">
    <property type="term" value="F:siderophore uptake transmembrane transporter activity"/>
    <property type="evidence" value="ECO:0007669"/>
    <property type="project" value="TreeGrafter"/>
</dbReference>
<dbReference type="InterPro" id="IPR023996">
    <property type="entry name" value="TonB-dep_OMP_SusC/RagA"/>
</dbReference>
<reference evidence="10 11" key="1">
    <citation type="submission" date="2017-02" db="EMBL/GenBank/DDBJ databases">
        <authorList>
            <person name="Peterson S.W."/>
        </authorList>
    </citation>
    <scope>NUCLEOTIDE SEQUENCE [LARGE SCALE GENOMIC DNA]</scope>
    <source>
        <strain evidence="10 11">DSM 22899</strain>
    </source>
</reference>
<dbReference type="PANTHER" id="PTHR30069">
    <property type="entry name" value="TONB-DEPENDENT OUTER MEMBRANE RECEPTOR"/>
    <property type="match status" value="1"/>
</dbReference>
<protein>
    <submittedName>
        <fullName evidence="10">TonB-linked outer membrane protein, SusC/RagA family</fullName>
    </submittedName>
</protein>
<organism evidence="10 11">
    <name type="scientific">Parapedobacter luteus</name>
    <dbReference type="NCBI Taxonomy" id="623280"/>
    <lineage>
        <taxon>Bacteria</taxon>
        <taxon>Pseudomonadati</taxon>
        <taxon>Bacteroidota</taxon>
        <taxon>Sphingobacteriia</taxon>
        <taxon>Sphingobacteriales</taxon>
        <taxon>Sphingobacteriaceae</taxon>
        <taxon>Parapedobacter</taxon>
    </lineage>
</organism>
<dbReference type="PROSITE" id="PS52016">
    <property type="entry name" value="TONB_DEPENDENT_REC_3"/>
    <property type="match status" value="1"/>
</dbReference>
<evidence type="ECO:0000313" key="11">
    <source>
        <dbReference type="Proteomes" id="UP000190541"/>
    </source>
</evidence>
<dbReference type="InterPro" id="IPR039426">
    <property type="entry name" value="TonB-dep_rcpt-like"/>
</dbReference>
<accession>A0A1T5EYW5</accession>
<evidence type="ECO:0000256" key="6">
    <source>
        <dbReference type="ARBA" id="ARBA00023136"/>
    </source>
</evidence>
<dbReference type="Proteomes" id="UP000190541">
    <property type="component" value="Unassembled WGS sequence"/>
</dbReference>
<dbReference type="PANTHER" id="PTHR30069:SF29">
    <property type="entry name" value="HEMOGLOBIN AND HEMOGLOBIN-HAPTOGLOBIN-BINDING PROTEIN 1-RELATED"/>
    <property type="match status" value="1"/>
</dbReference>
<evidence type="ECO:0000256" key="7">
    <source>
        <dbReference type="ARBA" id="ARBA00023237"/>
    </source>
</evidence>
<gene>
    <name evidence="10" type="ORF">SAMN05660226_03650</name>
</gene>
<dbReference type="STRING" id="623280.SAMN05660226_03650"/>
<dbReference type="GO" id="GO:0044718">
    <property type="term" value="P:siderophore transmembrane transport"/>
    <property type="evidence" value="ECO:0007669"/>
    <property type="project" value="TreeGrafter"/>
</dbReference>
<evidence type="ECO:0000256" key="3">
    <source>
        <dbReference type="ARBA" id="ARBA00022452"/>
    </source>
</evidence>
<sequence length="1158" mass="128525">MQMQSYTIPINQIYHLKAARMVLFLLFTLLAICHANVSAGQPTDKKISLTLEQTTLKESLLQVEKLSGIPFTYSTEALAAQEKKITLTAQELTVKHALDQILAGTGLRHRVISGYVVIDPIPQQSPVRGTVKDASGNPISGATVQVKDHSLSRTSTNQRGGFTIDANSDDVLLITSIGFNPLEVPINNRRTLDVVMQEAVADLEEVVVTALGIERERRSLGYSVTELSGEDLTEALSNNWTEALSGKVAGLNMLKSGAGPAGSNQIILRGETSLSGDNAALIVVDGVVISGSSGQLTGTGSNPYLNQESPVDFGSSLADLNPEDIESVSVLKGPGAAALYGARGANGAIIITTKQGKREQQGVGITFNSNLSLATINRWPDYQHEYGQGLTANNFYYSYGATEDGPTTLSTSSAWGPKFDGQLFYQYSPDNYRQPATERTPWVAYPNNRKDFFETAYTYTNSLTLQGGNDRTTARLSFTNATNSWIVPNTGYARNTVALQVNQKLTDKLTVSSRVNYNNRHSDNLPTTGYNNQTIMYFIRGLVPNFDINWFKDYWIQGREGIEQRRPFSLQLDNPYLQAYEMLNKSNRNGIIGNVQASYDFTSELSLIVRTTMDFQYESRSQQRPWSTQKYANGMYREQDIYSQETNADFLLRYNNGRNDRFSYSLSFGGALMNNKYIRDEYRAENLARPNIYTLANSRDLLISMPYRREYAVNSLYGMATVGYKDFLYVDVTARQDWASTLAQPVHNRVTPFFYPALNVSAILSDIIQLPDVVSYLKLRGSVASVGSGGTTAYLTSYAYSPRQEFPSGLANPTTIPDLNLGFERTVSYEAGADIRMFKNRLNVDITAYHSNSFDQILISPVDPASGYANRTLNAGSVQNKGLEIEANGIPLNTSSGFNWRVYGTYATNIDRVVSLADSMSSMQLSTIFGSRGSIEARPGGRFRDMYGIGYQRSPDGQIIYNENGYPLQGDSLIYLGNPTPKWRFGFGNEFSYKRFRLNVLFDGQFGAKAFSLTHAVLMEEGKLKKSLPGRYHGIIGDGVIRNPDGTFRKNDVVATDIRDYYYLHFNRDNQESNMFSTDFIKLREVRLDYTLPTALANRLRLQRATLGVYGRDLLVFTNWPAFDPEFGTLGDGVIIPGAETAQFPSTRTIGFNLVIGL</sequence>
<dbReference type="SMART" id="SM00965">
    <property type="entry name" value="STN"/>
    <property type="match status" value="1"/>
</dbReference>
<evidence type="ECO:0000256" key="8">
    <source>
        <dbReference type="PROSITE-ProRule" id="PRU01360"/>
    </source>
</evidence>
<keyword evidence="6 8" id="KW-0472">Membrane</keyword>
<dbReference type="Gene3D" id="2.170.130.10">
    <property type="entry name" value="TonB-dependent receptor, plug domain"/>
    <property type="match status" value="1"/>
</dbReference>
<keyword evidence="11" id="KW-1185">Reference proteome</keyword>
<dbReference type="EMBL" id="FUYS01000012">
    <property type="protein sequence ID" value="SKB89068.1"/>
    <property type="molecule type" value="Genomic_DNA"/>
</dbReference>
<evidence type="ECO:0000256" key="1">
    <source>
        <dbReference type="ARBA" id="ARBA00004571"/>
    </source>
</evidence>
<comment type="similarity">
    <text evidence="8">Belongs to the TonB-dependent receptor family.</text>
</comment>
<feature type="domain" description="Secretin/TonB short N-terminal" evidence="9">
    <location>
        <begin position="69"/>
        <end position="121"/>
    </location>
</feature>
<evidence type="ECO:0000256" key="4">
    <source>
        <dbReference type="ARBA" id="ARBA00022692"/>
    </source>
</evidence>
<evidence type="ECO:0000313" key="10">
    <source>
        <dbReference type="EMBL" id="SKB89068.1"/>
    </source>
</evidence>